<proteinExistence type="predicted"/>
<keyword evidence="3" id="KW-1185">Reference proteome</keyword>
<gene>
    <name evidence="2" type="ORF">J3Q64DRAFT_1737353</name>
</gene>
<keyword evidence="1" id="KW-0812">Transmembrane</keyword>
<evidence type="ECO:0000313" key="2">
    <source>
        <dbReference type="EMBL" id="KAL0087434.1"/>
    </source>
</evidence>
<comment type="caution">
    <text evidence="2">The sequence shown here is derived from an EMBL/GenBank/DDBJ whole genome shotgun (WGS) entry which is preliminary data.</text>
</comment>
<dbReference type="EMBL" id="JBCLYO010000007">
    <property type="protein sequence ID" value="KAL0087434.1"/>
    <property type="molecule type" value="Genomic_DNA"/>
</dbReference>
<sequence length="53" mass="6083">MCRCLLLSFTFESIDCLYISIYLLHFLYIICLKLYLIILIAISVAIVTVIAPI</sequence>
<keyword evidence="1" id="KW-0472">Membrane</keyword>
<feature type="transmembrane region" description="Helical" evidence="1">
    <location>
        <begin position="26"/>
        <end position="51"/>
    </location>
</feature>
<protein>
    <submittedName>
        <fullName evidence="2">Uncharacterized protein</fullName>
    </submittedName>
</protein>
<keyword evidence="1" id="KW-1133">Transmembrane helix</keyword>
<evidence type="ECO:0000256" key="1">
    <source>
        <dbReference type="SAM" id="Phobius"/>
    </source>
</evidence>
<dbReference type="Proteomes" id="UP001448207">
    <property type="component" value="Unassembled WGS sequence"/>
</dbReference>
<reference evidence="2 3" key="1">
    <citation type="submission" date="2024-04" db="EMBL/GenBank/DDBJ databases">
        <title>Symmetric and asymmetric DNA N6-adenine methylation regulates different biological responses in Mucorales.</title>
        <authorList>
            <consortium name="Lawrence Berkeley National Laboratory"/>
            <person name="Lax C."/>
            <person name="Mondo S.J."/>
            <person name="Osorio-Concepcion M."/>
            <person name="Muszewska A."/>
            <person name="Corrochano-Luque M."/>
            <person name="Gutierrez G."/>
            <person name="Riley R."/>
            <person name="Lipzen A."/>
            <person name="Guo J."/>
            <person name="Hundley H."/>
            <person name="Amirebrahimi M."/>
            <person name="Ng V."/>
            <person name="Lorenzo-Gutierrez D."/>
            <person name="Binder U."/>
            <person name="Yang J."/>
            <person name="Song Y."/>
            <person name="Canovas D."/>
            <person name="Navarro E."/>
            <person name="Freitag M."/>
            <person name="Gabaldon T."/>
            <person name="Grigoriev I.V."/>
            <person name="Corrochano L.M."/>
            <person name="Nicolas F.E."/>
            <person name="Garre V."/>
        </authorList>
    </citation>
    <scope>NUCLEOTIDE SEQUENCE [LARGE SCALE GENOMIC DNA]</scope>
    <source>
        <strain evidence="2 3">L51</strain>
    </source>
</reference>
<accession>A0ABR3B102</accession>
<name>A0ABR3B102_PHYBL</name>
<evidence type="ECO:0000313" key="3">
    <source>
        <dbReference type="Proteomes" id="UP001448207"/>
    </source>
</evidence>
<organism evidence="2 3">
    <name type="scientific">Phycomyces blakesleeanus</name>
    <dbReference type="NCBI Taxonomy" id="4837"/>
    <lineage>
        <taxon>Eukaryota</taxon>
        <taxon>Fungi</taxon>
        <taxon>Fungi incertae sedis</taxon>
        <taxon>Mucoromycota</taxon>
        <taxon>Mucoromycotina</taxon>
        <taxon>Mucoromycetes</taxon>
        <taxon>Mucorales</taxon>
        <taxon>Phycomycetaceae</taxon>
        <taxon>Phycomyces</taxon>
    </lineage>
</organism>